<keyword evidence="2" id="KW-0812">Transmembrane</keyword>
<evidence type="ECO:0000256" key="1">
    <source>
        <dbReference type="SAM" id="MobiDB-lite"/>
    </source>
</evidence>
<evidence type="ECO:0000313" key="4">
    <source>
        <dbReference type="Proteomes" id="UP000050424"/>
    </source>
</evidence>
<sequence>MDASAGPFHGIAGANTTVIVVPDDTRGRHQSFVVAISTGVIIFVVVFAFTIFLVLRYRTQKRRHRARIGRTAAEGNSTNRCAPAFYYRLIPISPHTTGAVSDLTSAPDPDRPSSRHASQQQLSVLGNYDDGGCSLAVVPHRPVHGDTRLRPDHNLCRPSQPADPPRRGRRLGMRLGRPVELHDELVAEVRRWAVERGDPVLGGDKVHPVRAHGGIQGRVRGRRRWRWKWNKWLEWVECWAEGIVEQGDGAGYVWIVGACCCWGRNLLTRGSWSGQAGSEDLSSDCASALYVFRFSVQFSINLVAYTNEWLGGQHDEPRLDLPREWASGPNQCVGLPEQSSFVRALHPLDRQQSLGEQQPAERCSAENPGQAPGLKRLEQEL</sequence>
<keyword evidence="4" id="KW-1185">Reference proteome</keyword>
<evidence type="ECO:0000256" key="2">
    <source>
        <dbReference type="SAM" id="Phobius"/>
    </source>
</evidence>
<keyword evidence="2" id="KW-0472">Membrane</keyword>
<organism evidence="3 4">
    <name type="scientific">Neonectria ditissima</name>
    <dbReference type="NCBI Taxonomy" id="78410"/>
    <lineage>
        <taxon>Eukaryota</taxon>
        <taxon>Fungi</taxon>
        <taxon>Dikarya</taxon>
        <taxon>Ascomycota</taxon>
        <taxon>Pezizomycotina</taxon>
        <taxon>Sordariomycetes</taxon>
        <taxon>Hypocreomycetidae</taxon>
        <taxon>Hypocreales</taxon>
        <taxon>Nectriaceae</taxon>
        <taxon>Neonectria</taxon>
    </lineage>
</organism>
<accession>A0A0P7BDE7</accession>
<feature type="transmembrane region" description="Helical" evidence="2">
    <location>
        <begin position="32"/>
        <end position="55"/>
    </location>
</feature>
<feature type="region of interest" description="Disordered" evidence="1">
    <location>
        <begin position="146"/>
        <end position="171"/>
    </location>
</feature>
<feature type="region of interest" description="Disordered" evidence="1">
    <location>
        <begin position="98"/>
        <end position="119"/>
    </location>
</feature>
<feature type="region of interest" description="Disordered" evidence="1">
    <location>
        <begin position="352"/>
        <end position="381"/>
    </location>
</feature>
<comment type="caution">
    <text evidence="3">The sequence shown here is derived from an EMBL/GenBank/DDBJ whole genome shotgun (WGS) entry which is preliminary data.</text>
</comment>
<dbReference type="EMBL" id="LKCW01000120">
    <property type="protein sequence ID" value="KPM38942.1"/>
    <property type="molecule type" value="Genomic_DNA"/>
</dbReference>
<name>A0A0P7BDE7_9HYPO</name>
<protein>
    <submittedName>
        <fullName evidence="3">Uncharacterized protein</fullName>
    </submittedName>
</protein>
<reference evidence="3 4" key="1">
    <citation type="submission" date="2015-09" db="EMBL/GenBank/DDBJ databases">
        <title>Draft genome of a European isolate of the apple canker pathogen Neonectria ditissima.</title>
        <authorList>
            <person name="Gomez-Cortecero A."/>
            <person name="Harrison R.J."/>
            <person name="Armitage A.D."/>
        </authorList>
    </citation>
    <scope>NUCLEOTIDE SEQUENCE [LARGE SCALE GENOMIC DNA]</scope>
    <source>
        <strain evidence="3 4">R09/05</strain>
    </source>
</reference>
<proteinExistence type="predicted"/>
<feature type="compositionally biased region" description="Basic and acidic residues" evidence="1">
    <location>
        <begin position="146"/>
        <end position="155"/>
    </location>
</feature>
<gene>
    <name evidence="3" type="ORF">AK830_g7611</name>
</gene>
<dbReference type="Proteomes" id="UP000050424">
    <property type="component" value="Unassembled WGS sequence"/>
</dbReference>
<dbReference type="AlphaFoldDB" id="A0A0P7BDE7"/>
<evidence type="ECO:0000313" key="3">
    <source>
        <dbReference type="EMBL" id="KPM38942.1"/>
    </source>
</evidence>
<keyword evidence="2" id="KW-1133">Transmembrane helix</keyword>